<keyword evidence="2" id="KW-1185">Reference proteome</keyword>
<sequence>MVIITKTILNEFGLQHTGAAAALNEWYAIVKAADWKSLADVKQTFNSVDYVGNDHYVFNIKGNHYRLIAMIFFDKRTLFIRFVGTHAQYDKIPDCSTI</sequence>
<protein>
    <submittedName>
        <fullName evidence="1">Type II toxin-antitoxin system HigB family toxin</fullName>
    </submittedName>
</protein>
<dbReference type="Proteomes" id="UP000501802">
    <property type="component" value="Chromosome"/>
</dbReference>
<dbReference type="GO" id="GO:0003723">
    <property type="term" value="F:RNA binding"/>
    <property type="evidence" value="ECO:0007669"/>
    <property type="project" value="InterPro"/>
</dbReference>
<dbReference type="EMBL" id="CP050063">
    <property type="protein sequence ID" value="QIP16486.1"/>
    <property type="molecule type" value="Genomic_DNA"/>
</dbReference>
<dbReference type="GO" id="GO:0004519">
    <property type="term" value="F:endonuclease activity"/>
    <property type="evidence" value="ECO:0007669"/>
    <property type="project" value="InterPro"/>
</dbReference>
<dbReference type="AlphaFoldDB" id="A0A6G9AVW8"/>
<name>A0A6G9AVW8_9BACT</name>
<reference evidence="1 2" key="1">
    <citation type="submission" date="2020-03" db="EMBL/GenBank/DDBJ databases">
        <authorList>
            <person name="Kim M.K."/>
        </authorList>
    </citation>
    <scope>NUCLEOTIDE SEQUENCE [LARGE SCALE GENOMIC DNA]</scope>
    <source>
        <strain evidence="1 2">BT328</strain>
    </source>
</reference>
<evidence type="ECO:0000313" key="2">
    <source>
        <dbReference type="Proteomes" id="UP000501802"/>
    </source>
</evidence>
<dbReference type="GO" id="GO:0110001">
    <property type="term" value="C:toxin-antitoxin complex"/>
    <property type="evidence" value="ECO:0007669"/>
    <property type="project" value="InterPro"/>
</dbReference>
<accession>A0A6G9AVW8</accession>
<evidence type="ECO:0000313" key="1">
    <source>
        <dbReference type="EMBL" id="QIP16486.1"/>
    </source>
</evidence>
<dbReference type="KEGG" id="spib:G8759_29490"/>
<dbReference type="InterPro" id="IPR018669">
    <property type="entry name" value="Toxin_HigB"/>
</dbReference>
<gene>
    <name evidence="1" type="ORF">G8759_29490</name>
</gene>
<dbReference type="RefSeq" id="WP_167216430.1">
    <property type="nucleotide sequence ID" value="NZ_CP050063.1"/>
</dbReference>
<organism evidence="1 2">
    <name type="scientific">Spirosoma aureum</name>
    <dbReference type="NCBI Taxonomy" id="2692134"/>
    <lineage>
        <taxon>Bacteria</taxon>
        <taxon>Pseudomonadati</taxon>
        <taxon>Bacteroidota</taxon>
        <taxon>Cytophagia</taxon>
        <taxon>Cytophagales</taxon>
        <taxon>Cytophagaceae</taxon>
        <taxon>Spirosoma</taxon>
    </lineage>
</organism>
<proteinExistence type="predicted"/>
<dbReference type="Pfam" id="PF09907">
    <property type="entry name" value="HigB_toxin"/>
    <property type="match status" value="1"/>
</dbReference>